<keyword evidence="3 6" id="KW-0547">Nucleotide-binding</keyword>
<dbReference type="PANTHER" id="PTHR47969:SF15">
    <property type="entry name" value="CHROMOSOME-ASSOCIATED KINESIN KIF4A-RELATED"/>
    <property type="match status" value="1"/>
</dbReference>
<dbReference type="Pfam" id="PF00225">
    <property type="entry name" value="Kinesin"/>
    <property type="match status" value="1"/>
</dbReference>
<evidence type="ECO:0000256" key="7">
    <source>
        <dbReference type="RuleBase" id="RU000394"/>
    </source>
</evidence>
<evidence type="ECO:0000256" key="5">
    <source>
        <dbReference type="ARBA" id="ARBA00023054"/>
    </source>
</evidence>
<feature type="domain" description="Kinesin motor" evidence="10">
    <location>
        <begin position="38"/>
        <end position="395"/>
    </location>
</feature>
<dbReference type="SMART" id="SM00129">
    <property type="entry name" value="KISc"/>
    <property type="match status" value="1"/>
</dbReference>
<keyword evidence="5 8" id="KW-0175">Coiled coil</keyword>
<comment type="subcellular location">
    <subcellularLocation>
        <location evidence="1">Cytoplasm</location>
    </subcellularLocation>
</comment>
<dbReference type="GO" id="GO:0051231">
    <property type="term" value="P:spindle elongation"/>
    <property type="evidence" value="ECO:0007669"/>
    <property type="project" value="TreeGrafter"/>
</dbReference>
<protein>
    <recommendedName>
        <fullName evidence="7">Kinesin-like protein</fullName>
    </recommendedName>
</protein>
<evidence type="ECO:0000259" key="10">
    <source>
        <dbReference type="PROSITE" id="PS50067"/>
    </source>
</evidence>
<keyword evidence="7" id="KW-0493">Microtubule</keyword>
<name>A0AAU9IW51_9CILI</name>
<dbReference type="EMBL" id="CAJZBQ010000015">
    <property type="protein sequence ID" value="CAG9316394.1"/>
    <property type="molecule type" value="Genomic_DNA"/>
</dbReference>
<evidence type="ECO:0000256" key="1">
    <source>
        <dbReference type="ARBA" id="ARBA00004496"/>
    </source>
</evidence>
<dbReference type="GO" id="GO:0005874">
    <property type="term" value="C:microtubule"/>
    <property type="evidence" value="ECO:0007669"/>
    <property type="project" value="UniProtKB-KW"/>
</dbReference>
<dbReference type="GO" id="GO:0005875">
    <property type="term" value="C:microtubule associated complex"/>
    <property type="evidence" value="ECO:0007669"/>
    <property type="project" value="TreeGrafter"/>
</dbReference>
<comment type="caution">
    <text evidence="11">The sequence shown here is derived from an EMBL/GenBank/DDBJ whole genome shotgun (WGS) entry which is preliminary data.</text>
</comment>
<dbReference type="AlphaFoldDB" id="A0AAU9IW51"/>
<dbReference type="GO" id="GO:0003777">
    <property type="term" value="F:microtubule motor activity"/>
    <property type="evidence" value="ECO:0007669"/>
    <property type="project" value="InterPro"/>
</dbReference>
<dbReference type="GO" id="GO:0008017">
    <property type="term" value="F:microtubule binding"/>
    <property type="evidence" value="ECO:0007669"/>
    <property type="project" value="InterPro"/>
</dbReference>
<dbReference type="InterPro" id="IPR027640">
    <property type="entry name" value="Kinesin-like_fam"/>
</dbReference>
<sequence length="813" mass="93075">MFRGESFPYEKRPPSTSGSLSGSSYQSYPLHSNDARGNFKVVIRVRPPLPREIDPVHGFRSIIEVSPDNKRITLQEYLGAAANDEERELDISENPGLATFHHFTFDYVYDQDSTQVQVYDRTARQAVLSVLEGYNATLLAYGQTGTGKTYTMEGFKYNSTDPQRGIVPRASEEIFKIIESSQSQNVTFMVRASYLQIYNEFISDLLKPERGTLQIREEKRRGVFVEGLSEWAVRSATDICSLMQKGEMTRATASTKMNDLSSRSHAVFIIIVEHMMTTELEGSDDISKDIKVGKLNLVDLAGSERVRLTGATGKRLEESKKINQSLSALGNVIAALTDTKPRTHIPYRDSKLTRLLEDSLGGNCITTMMAMISPSNDSFGESLSTVKFANRAKNIKNAPRINEDVDQKTLIRKYEVELAKLRHELDAKNRSMYDMEKVIELEDQRKQAEADKEAAIEALEMRSKEFLIEKEEKRKLEERIKMMNSQLLVGGKKLEETPQFIIALEEKQKAIRKEYEGRLQEIEQERQQIEEDKAQIDRYKQLLLRQRDIMIALTARLNERDDTIIQLQEELDAYDRIHRETEENLEYQTARCQQLEDLLKNHGMNVPTAEIPESNHYKEPKRYPPYSTDTVTLDNESFLPLQMLTSEEKIAELTQIIENQKGEIDRLIGSINAYKQPVEPKSRDVQANLTSLQASNERYLAEKQAISGILENDVLKYIEEIYEGVRGNSIPPNQLLQEMQGLFQSVSQALSIVKNEKSSRNVQLRIPTQSAPVKENNPPQIVQQKEKVGNGRRPLTVDEMLMMKRQEQQRKRE</sequence>
<dbReference type="InterPro" id="IPR019821">
    <property type="entry name" value="Kinesin_motor_CS"/>
</dbReference>
<proteinExistence type="inferred from homology"/>
<dbReference type="InterPro" id="IPR027417">
    <property type="entry name" value="P-loop_NTPase"/>
</dbReference>
<keyword evidence="6 7" id="KW-0505">Motor protein</keyword>
<keyword evidence="2" id="KW-0963">Cytoplasm</keyword>
<evidence type="ECO:0000313" key="12">
    <source>
        <dbReference type="Proteomes" id="UP001162131"/>
    </source>
</evidence>
<dbReference type="PROSITE" id="PS00411">
    <property type="entry name" value="KINESIN_MOTOR_1"/>
    <property type="match status" value="1"/>
</dbReference>
<gene>
    <name evidence="11" type="ORF">BSTOLATCC_MIC15824</name>
</gene>
<keyword evidence="4 6" id="KW-0067">ATP-binding</keyword>
<dbReference type="CDD" id="cd00106">
    <property type="entry name" value="KISc"/>
    <property type="match status" value="1"/>
</dbReference>
<organism evidence="11 12">
    <name type="scientific">Blepharisma stoltei</name>
    <dbReference type="NCBI Taxonomy" id="1481888"/>
    <lineage>
        <taxon>Eukaryota</taxon>
        <taxon>Sar</taxon>
        <taxon>Alveolata</taxon>
        <taxon>Ciliophora</taxon>
        <taxon>Postciliodesmatophora</taxon>
        <taxon>Heterotrichea</taxon>
        <taxon>Heterotrichida</taxon>
        <taxon>Blepharismidae</taxon>
        <taxon>Blepharisma</taxon>
    </lineage>
</organism>
<dbReference type="GO" id="GO:0007052">
    <property type="term" value="P:mitotic spindle organization"/>
    <property type="evidence" value="ECO:0007669"/>
    <property type="project" value="TreeGrafter"/>
</dbReference>
<evidence type="ECO:0000256" key="2">
    <source>
        <dbReference type="ARBA" id="ARBA00022490"/>
    </source>
</evidence>
<dbReference type="PANTHER" id="PTHR47969">
    <property type="entry name" value="CHROMOSOME-ASSOCIATED KINESIN KIF4A-RELATED"/>
    <property type="match status" value="1"/>
</dbReference>
<dbReference type="GO" id="GO:0007018">
    <property type="term" value="P:microtubule-based movement"/>
    <property type="evidence" value="ECO:0007669"/>
    <property type="project" value="InterPro"/>
</dbReference>
<dbReference type="Gene3D" id="3.40.850.10">
    <property type="entry name" value="Kinesin motor domain"/>
    <property type="match status" value="1"/>
</dbReference>
<evidence type="ECO:0000256" key="8">
    <source>
        <dbReference type="SAM" id="Coils"/>
    </source>
</evidence>
<feature type="compositionally biased region" description="Low complexity" evidence="9">
    <location>
        <begin position="14"/>
        <end position="27"/>
    </location>
</feature>
<dbReference type="PROSITE" id="PS50067">
    <property type="entry name" value="KINESIN_MOTOR_2"/>
    <property type="match status" value="1"/>
</dbReference>
<evidence type="ECO:0000256" key="3">
    <source>
        <dbReference type="ARBA" id="ARBA00022741"/>
    </source>
</evidence>
<dbReference type="GO" id="GO:0005524">
    <property type="term" value="F:ATP binding"/>
    <property type="evidence" value="ECO:0007669"/>
    <property type="project" value="UniProtKB-UniRule"/>
</dbReference>
<dbReference type="SUPFAM" id="SSF52540">
    <property type="entry name" value="P-loop containing nucleoside triphosphate hydrolases"/>
    <property type="match status" value="1"/>
</dbReference>
<comment type="similarity">
    <text evidence="6 7">Belongs to the TRAFAC class myosin-kinesin ATPase superfamily. Kinesin family.</text>
</comment>
<keyword evidence="12" id="KW-1185">Reference proteome</keyword>
<evidence type="ECO:0000313" key="11">
    <source>
        <dbReference type="EMBL" id="CAG9316394.1"/>
    </source>
</evidence>
<dbReference type="FunFam" id="3.40.850.10:FF:000083">
    <property type="entry name" value="Kinesin-like protein"/>
    <property type="match status" value="1"/>
</dbReference>
<dbReference type="InterPro" id="IPR001752">
    <property type="entry name" value="Kinesin_motor_dom"/>
</dbReference>
<accession>A0AAU9IW51</accession>
<dbReference type="PRINTS" id="PR00380">
    <property type="entry name" value="KINESINHEAVY"/>
</dbReference>
<evidence type="ECO:0000256" key="4">
    <source>
        <dbReference type="ARBA" id="ARBA00022840"/>
    </source>
</evidence>
<feature type="binding site" evidence="6">
    <location>
        <begin position="142"/>
        <end position="149"/>
    </location>
    <ligand>
        <name>ATP</name>
        <dbReference type="ChEBI" id="CHEBI:30616"/>
    </ligand>
</feature>
<dbReference type="GO" id="GO:0005737">
    <property type="term" value="C:cytoplasm"/>
    <property type="evidence" value="ECO:0007669"/>
    <property type="project" value="UniProtKB-SubCell"/>
</dbReference>
<reference evidence="11" key="1">
    <citation type="submission" date="2021-09" db="EMBL/GenBank/DDBJ databases">
        <authorList>
            <consortium name="AG Swart"/>
            <person name="Singh M."/>
            <person name="Singh A."/>
            <person name="Seah K."/>
            <person name="Emmerich C."/>
        </authorList>
    </citation>
    <scope>NUCLEOTIDE SEQUENCE</scope>
    <source>
        <strain evidence="11">ATCC30299</strain>
    </source>
</reference>
<feature type="coiled-coil region" evidence="8">
    <location>
        <begin position="411"/>
        <end position="598"/>
    </location>
</feature>
<dbReference type="InterPro" id="IPR036961">
    <property type="entry name" value="Kinesin_motor_dom_sf"/>
</dbReference>
<dbReference type="Proteomes" id="UP001162131">
    <property type="component" value="Unassembled WGS sequence"/>
</dbReference>
<evidence type="ECO:0000256" key="6">
    <source>
        <dbReference type="PROSITE-ProRule" id="PRU00283"/>
    </source>
</evidence>
<feature type="region of interest" description="Disordered" evidence="9">
    <location>
        <begin position="1"/>
        <end position="27"/>
    </location>
</feature>
<evidence type="ECO:0000256" key="9">
    <source>
        <dbReference type="SAM" id="MobiDB-lite"/>
    </source>
</evidence>